<evidence type="ECO:0000256" key="4">
    <source>
        <dbReference type="ARBA" id="ARBA00022737"/>
    </source>
</evidence>
<dbReference type="GO" id="GO:0005524">
    <property type="term" value="F:ATP binding"/>
    <property type="evidence" value="ECO:0007669"/>
    <property type="project" value="InterPro"/>
</dbReference>
<dbReference type="Gene3D" id="1.20.1560.10">
    <property type="entry name" value="ABC transporter type 1, transmembrane domain"/>
    <property type="match status" value="1"/>
</dbReference>
<keyword evidence="4" id="KW-0677">Repeat</keyword>
<evidence type="ECO:0000256" key="6">
    <source>
        <dbReference type="ARBA" id="ARBA00023136"/>
    </source>
</evidence>
<evidence type="ECO:0000256" key="2">
    <source>
        <dbReference type="ARBA" id="ARBA00022448"/>
    </source>
</evidence>
<accession>A0A426X9M5</accession>
<proteinExistence type="inferred from homology"/>
<evidence type="ECO:0000256" key="1">
    <source>
        <dbReference type="ARBA" id="ARBA00007577"/>
    </source>
</evidence>
<keyword evidence="5 8" id="KW-1133">Transmembrane helix</keyword>
<evidence type="ECO:0000256" key="3">
    <source>
        <dbReference type="ARBA" id="ARBA00022692"/>
    </source>
</evidence>
<protein>
    <submittedName>
        <fullName evidence="9">Uncharacterized protein</fullName>
    </submittedName>
</protein>
<name>A0A426X9M5_ENSVE</name>
<comment type="similarity">
    <text evidence="1">Belongs to the ABC transporter superfamily. ABCB family. Multidrug resistance exporter (TC 3.A.1.201) subfamily.</text>
</comment>
<keyword evidence="3 8" id="KW-0812">Transmembrane</keyword>
<keyword evidence="2" id="KW-0813">Transport</keyword>
<reference evidence="9 10" key="1">
    <citation type="journal article" date="2014" name="Agronomy (Basel)">
        <title>A Draft Genome Sequence for Ensete ventricosum, the Drought-Tolerant Tree Against Hunger.</title>
        <authorList>
            <person name="Harrison J."/>
            <person name="Moore K.A."/>
            <person name="Paszkiewicz K."/>
            <person name="Jones T."/>
            <person name="Grant M."/>
            <person name="Ambacheew D."/>
            <person name="Muzemil S."/>
            <person name="Studholme D.J."/>
        </authorList>
    </citation>
    <scope>NUCLEOTIDE SEQUENCE [LARGE SCALE GENOMIC DNA]</scope>
</reference>
<dbReference type="EMBL" id="AMZH03023963">
    <property type="protein sequence ID" value="RRT36175.1"/>
    <property type="molecule type" value="Genomic_DNA"/>
</dbReference>
<feature type="transmembrane region" description="Helical" evidence="8">
    <location>
        <begin position="61"/>
        <end position="88"/>
    </location>
</feature>
<evidence type="ECO:0000256" key="5">
    <source>
        <dbReference type="ARBA" id="ARBA00022989"/>
    </source>
</evidence>
<comment type="caution">
    <text evidence="9">The sequence shown here is derived from an EMBL/GenBank/DDBJ whole genome shotgun (WGS) entry which is preliminary data.</text>
</comment>
<dbReference type="PANTHER" id="PTHR45136:SF2">
    <property type="entry name" value="ABC TRANSPORTER DOMAIN-CONTAINING PROTEIN"/>
    <property type="match status" value="1"/>
</dbReference>
<evidence type="ECO:0000313" key="10">
    <source>
        <dbReference type="Proteomes" id="UP000287651"/>
    </source>
</evidence>
<dbReference type="AlphaFoldDB" id="A0A426X9M5"/>
<sequence length="94" mass="9813">MFSNALEDSVKLGLRQGLTKGIAVGSNSVTLAIWAFMAWYGSGIVMYHGGKRGTVFAVGNAIVTGGISYSLSPLCINVASFILLCSFLSSISFA</sequence>
<evidence type="ECO:0000256" key="7">
    <source>
        <dbReference type="ARBA" id="ARBA00023180"/>
    </source>
</evidence>
<keyword evidence="7" id="KW-0325">Glycoprotein</keyword>
<organism evidence="9 10">
    <name type="scientific">Ensete ventricosum</name>
    <name type="common">Abyssinian banana</name>
    <name type="synonym">Musa ensete</name>
    <dbReference type="NCBI Taxonomy" id="4639"/>
    <lineage>
        <taxon>Eukaryota</taxon>
        <taxon>Viridiplantae</taxon>
        <taxon>Streptophyta</taxon>
        <taxon>Embryophyta</taxon>
        <taxon>Tracheophyta</taxon>
        <taxon>Spermatophyta</taxon>
        <taxon>Magnoliopsida</taxon>
        <taxon>Liliopsida</taxon>
        <taxon>Zingiberales</taxon>
        <taxon>Musaceae</taxon>
        <taxon>Ensete</taxon>
    </lineage>
</organism>
<evidence type="ECO:0000256" key="8">
    <source>
        <dbReference type="SAM" id="Phobius"/>
    </source>
</evidence>
<dbReference type="InterPro" id="IPR036640">
    <property type="entry name" value="ABC1_TM_sf"/>
</dbReference>
<keyword evidence="6 8" id="KW-0472">Membrane</keyword>
<dbReference type="Proteomes" id="UP000287651">
    <property type="component" value="Unassembled WGS sequence"/>
</dbReference>
<feature type="transmembrane region" description="Helical" evidence="8">
    <location>
        <begin position="21"/>
        <end position="41"/>
    </location>
</feature>
<gene>
    <name evidence="9" type="ORF">B296_00050776</name>
</gene>
<dbReference type="PANTHER" id="PTHR45136">
    <property type="entry name" value="ABC TRANSPORTER DOMAIN-CONTAINING PROTEIN"/>
    <property type="match status" value="1"/>
</dbReference>
<dbReference type="GO" id="GO:0016020">
    <property type="term" value="C:membrane"/>
    <property type="evidence" value="ECO:0007669"/>
    <property type="project" value="InterPro"/>
</dbReference>
<evidence type="ECO:0000313" key="9">
    <source>
        <dbReference type="EMBL" id="RRT36175.1"/>
    </source>
</evidence>